<dbReference type="PANTHER" id="PTHR23090">
    <property type="entry name" value="NH 3 /GLUTAMINE-DEPENDENT NAD + SYNTHETASE"/>
    <property type="match status" value="1"/>
</dbReference>
<keyword evidence="3 7" id="KW-0436">Ligase</keyword>
<keyword evidence="13" id="KW-1185">Reference proteome</keyword>
<dbReference type="Gene3D" id="1.10.10.1140">
    <property type="entry name" value="Glutamine-dependent NAD+ synthetase, C-terminal domain"/>
    <property type="match status" value="1"/>
</dbReference>
<proteinExistence type="inferred from homology"/>
<dbReference type="RefSeq" id="WP_127733332.1">
    <property type="nucleotide sequence ID" value="NZ_SACP01000032.1"/>
</dbReference>
<dbReference type="GO" id="GO:0008795">
    <property type="term" value="F:NAD+ synthase activity"/>
    <property type="evidence" value="ECO:0007669"/>
    <property type="project" value="UniProtKB-UniRule"/>
</dbReference>
<sequence>MFRSLYRHGFARVAACVGRSHIAEPAANAAEILRLAQTCHARGVAVAVFPELALSAYAIEDLLLQDTLLDAVEAAVATLKEGTRDLLPVLVVGAPLRHGHRIYNTAIVLHRGRVLGVVPKSYLPNYREFYEKRHFAAGATVVGESLTLAGETVPFGVDLLFAADDLPGLVVGVEICEDMWIPVPPAALAALAGATVLVNLSGSPITIGRADSRRLLCQSASARCLSAYVYAAAGPGESTTDLAWDGQTVICEDGELLAEGERFPQEPQVTVADIDLDRLRQERAQMGSFDDNAKDLAKALVLGPRRRIGFTLAPPAADLGLARTVERFPFVPADPARLAQDCYEGYNIQVAGLAQRLEATGTRRVVIGISGGLDSTHALIVAARAFDRLGLPRTDILTYTMPGFATSAETKGNAHRLMASLGTTAEEIDIRPAATRMLADMGHPFGRGEPVYDVTFENVQAGLRTDYLFRLANRHNGIVVGTGDLSELALGWCTYGVGDQMSHYAVNAGVPKTLIQHLIRWVIASGQFSAEVGATLDAILDTEISPELVPAAEGETIQSTESKIGPYALQDFSLFYTLRYGYRPSKIAFLALHAWSDAARGPWPPGFPEAKRGAYDLPTIRHWMRVFLQRYFGFSQFKRSALPNGPKVAAGGALSPRGDWRAPSDGNARPWLDELERNVPETE</sequence>
<feature type="compositionally biased region" description="Basic and acidic residues" evidence="10">
    <location>
        <begin position="671"/>
        <end position="683"/>
    </location>
</feature>
<reference evidence="12 13" key="1">
    <citation type="submission" date="2019-01" db="EMBL/GenBank/DDBJ databases">
        <authorList>
            <person name="Chen W.-M."/>
        </authorList>
    </citation>
    <scope>NUCLEOTIDE SEQUENCE [LARGE SCALE GENOMIC DNA]</scope>
    <source>
        <strain evidence="12 13">TER-1</strain>
    </source>
</reference>
<dbReference type="Gene3D" id="3.40.50.620">
    <property type="entry name" value="HUPs"/>
    <property type="match status" value="1"/>
</dbReference>
<dbReference type="Gene3D" id="3.60.110.10">
    <property type="entry name" value="Carbon-nitrogen hydrolase"/>
    <property type="match status" value="1"/>
</dbReference>
<dbReference type="PIRSF" id="PIRSF006630">
    <property type="entry name" value="NADS_GAT"/>
    <property type="match status" value="1"/>
</dbReference>
<dbReference type="GO" id="GO:0009435">
    <property type="term" value="P:NAD+ biosynthetic process"/>
    <property type="evidence" value="ECO:0007669"/>
    <property type="project" value="UniProtKB-UniRule"/>
</dbReference>
<keyword evidence="5 7" id="KW-0067">ATP-binding</keyword>
<accession>A0A437NW88</accession>
<feature type="binding site" evidence="7">
    <location>
        <begin position="368"/>
        <end position="375"/>
    </location>
    <ligand>
        <name>ATP</name>
        <dbReference type="ChEBI" id="CHEBI:30616"/>
    </ligand>
</feature>
<evidence type="ECO:0000313" key="13">
    <source>
        <dbReference type="Proteomes" id="UP000286997"/>
    </source>
</evidence>
<evidence type="ECO:0000313" key="12">
    <source>
        <dbReference type="EMBL" id="RVU14285.1"/>
    </source>
</evidence>
<feature type="binding site" evidence="7">
    <location>
        <position position="487"/>
    </location>
    <ligand>
        <name>deamido-NAD(+)</name>
        <dbReference type="ChEBI" id="CHEBI:58437"/>
        <note>ligand shared between two neighboring subunits</note>
    </ligand>
</feature>
<feature type="binding site" evidence="7">
    <location>
        <begin position="492"/>
        <end position="495"/>
    </location>
    <ligand>
        <name>deamido-NAD(+)</name>
        <dbReference type="ChEBI" id="CHEBI:58437"/>
        <note>ligand shared between two neighboring subunits</note>
    </ligand>
</feature>
<comment type="function">
    <text evidence="7">Catalyzes the ATP-dependent amidation of deamido-NAD to form NAD. Uses L-glutamine as a nitrogen source.</text>
</comment>
<keyword evidence="4 7" id="KW-0547">Nucleotide-binding</keyword>
<evidence type="ECO:0000256" key="8">
    <source>
        <dbReference type="PIRNR" id="PIRNR006630"/>
    </source>
</evidence>
<evidence type="ECO:0000256" key="10">
    <source>
        <dbReference type="SAM" id="MobiDB-lite"/>
    </source>
</evidence>
<evidence type="ECO:0000256" key="4">
    <source>
        <dbReference type="ARBA" id="ARBA00022741"/>
    </source>
</evidence>
<evidence type="ECO:0000256" key="2">
    <source>
        <dbReference type="ARBA" id="ARBA00007145"/>
    </source>
</evidence>
<evidence type="ECO:0000256" key="7">
    <source>
        <dbReference type="HAMAP-Rule" id="MF_02090"/>
    </source>
</evidence>
<evidence type="ECO:0000256" key="1">
    <source>
        <dbReference type="ARBA" id="ARBA00005188"/>
    </source>
</evidence>
<comment type="similarity">
    <text evidence="9">Belongs to the NAD synthetase family.</text>
</comment>
<dbReference type="EMBL" id="SACP01000032">
    <property type="protein sequence ID" value="RVU14285.1"/>
    <property type="molecule type" value="Genomic_DNA"/>
</dbReference>
<dbReference type="GO" id="GO:0003952">
    <property type="term" value="F:NAD+ synthase (glutamine-hydrolyzing) activity"/>
    <property type="evidence" value="ECO:0007669"/>
    <property type="project" value="UniProtKB-UniRule"/>
</dbReference>
<dbReference type="CDD" id="cd00553">
    <property type="entry name" value="NAD_synthase"/>
    <property type="match status" value="1"/>
</dbReference>
<dbReference type="AlphaFoldDB" id="A0A437NW88"/>
<dbReference type="FunFam" id="1.10.10.1140:FF:000001">
    <property type="entry name" value="Glutamine-dependent NAD(+) synthetase"/>
    <property type="match status" value="1"/>
</dbReference>
<evidence type="ECO:0000259" key="11">
    <source>
        <dbReference type="PROSITE" id="PS50263"/>
    </source>
</evidence>
<feature type="binding site" evidence="7">
    <location>
        <position position="638"/>
    </location>
    <ligand>
        <name>deamido-NAD(+)</name>
        <dbReference type="ChEBI" id="CHEBI:58437"/>
        <note>ligand shared between two neighboring subunits</note>
    </ligand>
</feature>
<dbReference type="InterPro" id="IPR041856">
    <property type="entry name" value="NAD+_synth_C"/>
</dbReference>
<dbReference type="PROSITE" id="PS50263">
    <property type="entry name" value="CN_HYDROLASE"/>
    <property type="match status" value="1"/>
</dbReference>
<comment type="caution">
    <text evidence="12">The sequence shown here is derived from an EMBL/GenBank/DDBJ whole genome shotgun (WGS) entry which is preliminary data.</text>
</comment>
<dbReference type="EC" id="6.3.5.1" evidence="7 8"/>
<name>A0A437NW88_9HYPH</name>
<dbReference type="InterPro" id="IPR003694">
    <property type="entry name" value="NAD_synthase"/>
</dbReference>
<comment type="pathway">
    <text evidence="1 7 8">Cofactor biosynthesis; NAD(+) biosynthesis; NAD(+) from deamido-NAD(+) (L-Gln route): step 1/1.</text>
</comment>
<dbReference type="PANTHER" id="PTHR23090:SF9">
    <property type="entry name" value="GLUTAMINE-DEPENDENT NAD(+) SYNTHETASE"/>
    <property type="match status" value="1"/>
</dbReference>
<comment type="catalytic activity">
    <reaction evidence="7 8">
        <text>deamido-NAD(+) + L-glutamine + ATP + H2O = L-glutamate + AMP + diphosphate + NAD(+) + H(+)</text>
        <dbReference type="Rhea" id="RHEA:24384"/>
        <dbReference type="ChEBI" id="CHEBI:15377"/>
        <dbReference type="ChEBI" id="CHEBI:15378"/>
        <dbReference type="ChEBI" id="CHEBI:29985"/>
        <dbReference type="ChEBI" id="CHEBI:30616"/>
        <dbReference type="ChEBI" id="CHEBI:33019"/>
        <dbReference type="ChEBI" id="CHEBI:57540"/>
        <dbReference type="ChEBI" id="CHEBI:58359"/>
        <dbReference type="ChEBI" id="CHEBI:58437"/>
        <dbReference type="ChEBI" id="CHEBI:456215"/>
        <dbReference type="EC" id="6.3.5.1"/>
    </reaction>
</comment>
<dbReference type="Proteomes" id="UP000286997">
    <property type="component" value="Unassembled WGS sequence"/>
</dbReference>
<protein>
    <recommendedName>
        <fullName evidence="7 8">Glutamine-dependent NAD(+) synthetase</fullName>
        <ecNumber evidence="7 8">6.3.5.1</ecNumber>
    </recommendedName>
    <alternativeName>
        <fullName evidence="7 8">NAD(+) synthase [glutamine-hydrolyzing]</fullName>
    </alternativeName>
</protein>
<feature type="binding site" evidence="7">
    <location>
        <position position="203"/>
    </location>
    <ligand>
        <name>L-glutamine</name>
        <dbReference type="ChEBI" id="CHEBI:58359"/>
    </ligand>
</feature>
<dbReference type="InterPro" id="IPR014729">
    <property type="entry name" value="Rossmann-like_a/b/a_fold"/>
</dbReference>
<feature type="domain" description="CN hydrolase" evidence="11">
    <location>
        <begin position="11"/>
        <end position="276"/>
    </location>
</feature>
<dbReference type="HAMAP" id="MF_02090">
    <property type="entry name" value="NadE_glutamine_dep"/>
    <property type="match status" value="1"/>
</dbReference>
<gene>
    <name evidence="7" type="primary">nadE</name>
    <name evidence="12" type="ORF">EOE48_23575</name>
</gene>
<feature type="active site" description="Nucleophile; for glutaminase activity" evidence="7">
    <location>
        <position position="176"/>
    </location>
</feature>
<organism evidence="12 13">
    <name type="scientific">Methylobacterium oryzihabitans</name>
    <dbReference type="NCBI Taxonomy" id="2499852"/>
    <lineage>
        <taxon>Bacteria</taxon>
        <taxon>Pseudomonadati</taxon>
        <taxon>Pseudomonadota</taxon>
        <taxon>Alphaproteobacteria</taxon>
        <taxon>Hyphomicrobiales</taxon>
        <taxon>Methylobacteriaceae</taxon>
        <taxon>Methylobacterium</taxon>
    </lineage>
</organism>
<dbReference type="FunFam" id="3.40.50.620:FF:000155">
    <property type="entry name" value="Glutamine-dependent NAD(+) synthetase"/>
    <property type="match status" value="1"/>
</dbReference>
<dbReference type="NCBIfam" id="NF002730">
    <property type="entry name" value="PRK02628.1"/>
    <property type="match status" value="1"/>
</dbReference>
<dbReference type="NCBIfam" id="TIGR00552">
    <property type="entry name" value="nadE"/>
    <property type="match status" value="1"/>
</dbReference>
<dbReference type="SUPFAM" id="SSF52402">
    <property type="entry name" value="Adenine nucleotide alpha hydrolases-like"/>
    <property type="match status" value="1"/>
</dbReference>
<dbReference type="Pfam" id="PF02540">
    <property type="entry name" value="NAD_synthase"/>
    <property type="match status" value="1"/>
</dbReference>
<dbReference type="OrthoDB" id="9760188at2"/>
<dbReference type="SUPFAM" id="SSF56317">
    <property type="entry name" value="Carbon-nitrogen hydrolase"/>
    <property type="match status" value="1"/>
</dbReference>
<dbReference type="InterPro" id="IPR003010">
    <property type="entry name" value="C-N_Hydrolase"/>
</dbReference>
<feature type="binding site" evidence="7">
    <location>
        <position position="458"/>
    </location>
    <ligand>
        <name>deamido-NAD(+)</name>
        <dbReference type="ChEBI" id="CHEBI:58437"/>
        <note>ligand shared between two neighboring subunits</note>
    </ligand>
</feature>
<dbReference type="InterPro" id="IPR036526">
    <property type="entry name" value="C-N_Hydrolase_sf"/>
</dbReference>
<evidence type="ECO:0000256" key="3">
    <source>
        <dbReference type="ARBA" id="ARBA00022598"/>
    </source>
</evidence>
<feature type="active site" description="For glutaminase activity" evidence="7">
    <location>
        <position position="120"/>
    </location>
</feature>
<dbReference type="Pfam" id="PF00795">
    <property type="entry name" value="CN_hydrolase"/>
    <property type="match status" value="1"/>
</dbReference>
<evidence type="ECO:0000256" key="6">
    <source>
        <dbReference type="ARBA" id="ARBA00023027"/>
    </source>
</evidence>
<dbReference type="GO" id="GO:0005524">
    <property type="term" value="F:ATP binding"/>
    <property type="evidence" value="ECO:0007669"/>
    <property type="project" value="UniProtKB-UniRule"/>
</dbReference>
<dbReference type="InterPro" id="IPR022310">
    <property type="entry name" value="NAD/GMP_synthase"/>
</dbReference>
<dbReference type="GO" id="GO:0004359">
    <property type="term" value="F:glutaminase activity"/>
    <property type="evidence" value="ECO:0007669"/>
    <property type="project" value="InterPro"/>
</dbReference>
<evidence type="ECO:0000256" key="9">
    <source>
        <dbReference type="RuleBase" id="RU003811"/>
    </source>
</evidence>
<dbReference type="FunFam" id="3.60.110.10:FF:000020">
    <property type="entry name" value="Glutamine-dependent NAD(+) synthetase"/>
    <property type="match status" value="1"/>
</dbReference>
<dbReference type="InterPro" id="IPR014445">
    <property type="entry name" value="Gln-dep_NAD_synthase"/>
</dbReference>
<dbReference type="GO" id="GO:0005737">
    <property type="term" value="C:cytoplasm"/>
    <property type="evidence" value="ECO:0007669"/>
    <property type="project" value="InterPro"/>
</dbReference>
<comment type="similarity">
    <text evidence="2 7 8">In the C-terminal section; belongs to the NAD synthetase family.</text>
</comment>
<evidence type="ECO:0000256" key="5">
    <source>
        <dbReference type="ARBA" id="ARBA00022840"/>
    </source>
</evidence>
<feature type="region of interest" description="Disordered" evidence="10">
    <location>
        <begin position="648"/>
        <end position="683"/>
    </location>
</feature>
<dbReference type="CDD" id="cd07570">
    <property type="entry name" value="GAT_Gln-NAD-synth"/>
    <property type="match status" value="1"/>
</dbReference>
<dbReference type="UniPathway" id="UPA00253">
    <property type="reaction ID" value="UER00334"/>
</dbReference>
<feature type="binding site" evidence="7">
    <location>
        <position position="126"/>
    </location>
    <ligand>
        <name>L-glutamine</name>
        <dbReference type="ChEBI" id="CHEBI:58359"/>
    </ligand>
</feature>
<feature type="binding site" evidence="7">
    <location>
        <position position="209"/>
    </location>
    <ligand>
        <name>L-glutamine</name>
        <dbReference type="ChEBI" id="CHEBI:58359"/>
    </ligand>
</feature>
<feature type="active site" description="Proton acceptor; for glutaminase activity" evidence="7">
    <location>
        <position position="51"/>
    </location>
</feature>
<feature type="binding site" evidence="7">
    <location>
        <position position="482"/>
    </location>
    <ligand>
        <name>ATP</name>
        <dbReference type="ChEBI" id="CHEBI:30616"/>
    </ligand>
</feature>
<keyword evidence="6 7" id="KW-0520">NAD</keyword>